<evidence type="ECO:0000313" key="5">
    <source>
        <dbReference type="Proteomes" id="UP001302812"/>
    </source>
</evidence>
<gene>
    <name evidence="4" type="ORF">N656DRAFT_798594</name>
</gene>
<dbReference type="AlphaFoldDB" id="A0AAN6YRW9"/>
<organism evidence="4 5">
    <name type="scientific">Canariomyces notabilis</name>
    <dbReference type="NCBI Taxonomy" id="2074819"/>
    <lineage>
        <taxon>Eukaryota</taxon>
        <taxon>Fungi</taxon>
        <taxon>Dikarya</taxon>
        <taxon>Ascomycota</taxon>
        <taxon>Pezizomycotina</taxon>
        <taxon>Sordariomycetes</taxon>
        <taxon>Sordariomycetidae</taxon>
        <taxon>Sordariales</taxon>
        <taxon>Chaetomiaceae</taxon>
        <taxon>Canariomyces</taxon>
    </lineage>
</organism>
<name>A0AAN6YRW9_9PEZI</name>
<evidence type="ECO:0000313" key="4">
    <source>
        <dbReference type="EMBL" id="KAK4112252.1"/>
    </source>
</evidence>
<dbReference type="PROSITE" id="PS50297">
    <property type="entry name" value="ANK_REP_REGION"/>
    <property type="match status" value="1"/>
</dbReference>
<dbReference type="SUPFAM" id="SSF48403">
    <property type="entry name" value="Ankyrin repeat"/>
    <property type="match status" value="1"/>
</dbReference>
<proteinExistence type="predicted"/>
<evidence type="ECO:0000256" key="1">
    <source>
        <dbReference type="ARBA" id="ARBA00022737"/>
    </source>
</evidence>
<dbReference type="RefSeq" id="XP_064669822.1">
    <property type="nucleotide sequence ID" value="XM_064817780.1"/>
</dbReference>
<reference evidence="4" key="1">
    <citation type="journal article" date="2023" name="Mol. Phylogenet. Evol.">
        <title>Genome-scale phylogeny and comparative genomics of the fungal order Sordariales.</title>
        <authorList>
            <person name="Hensen N."/>
            <person name="Bonometti L."/>
            <person name="Westerberg I."/>
            <person name="Brannstrom I.O."/>
            <person name="Guillou S."/>
            <person name="Cros-Aarteil S."/>
            <person name="Calhoun S."/>
            <person name="Haridas S."/>
            <person name="Kuo A."/>
            <person name="Mondo S."/>
            <person name="Pangilinan J."/>
            <person name="Riley R."/>
            <person name="LaButti K."/>
            <person name="Andreopoulos B."/>
            <person name="Lipzen A."/>
            <person name="Chen C."/>
            <person name="Yan M."/>
            <person name="Daum C."/>
            <person name="Ng V."/>
            <person name="Clum A."/>
            <person name="Steindorff A."/>
            <person name="Ohm R.A."/>
            <person name="Martin F."/>
            <person name="Silar P."/>
            <person name="Natvig D.O."/>
            <person name="Lalanne C."/>
            <person name="Gautier V."/>
            <person name="Ament-Velasquez S.L."/>
            <person name="Kruys A."/>
            <person name="Hutchinson M.I."/>
            <person name="Powell A.J."/>
            <person name="Barry K."/>
            <person name="Miller A.N."/>
            <person name="Grigoriev I.V."/>
            <person name="Debuchy R."/>
            <person name="Gladieux P."/>
            <person name="Hiltunen Thoren M."/>
            <person name="Johannesson H."/>
        </authorList>
    </citation>
    <scope>NUCLEOTIDE SEQUENCE</scope>
    <source>
        <strain evidence="4">CBS 508.74</strain>
    </source>
</reference>
<evidence type="ECO:0000256" key="2">
    <source>
        <dbReference type="ARBA" id="ARBA00023043"/>
    </source>
</evidence>
<keyword evidence="2 3" id="KW-0040">ANK repeat</keyword>
<comment type="caution">
    <text evidence="4">The sequence shown here is derived from an EMBL/GenBank/DDBJ whole genome shotgun (WGS) entry which is preliminary data.</text>
</comment>
<sequence length="329" mass="36997">MDQIDGQDRTALHVAVIRGEESIVRWALEKGASLEAKDKEQKTALALAMQAWIRTGNLEFYEIAVILLKAGASITTGVSAGTSQLLEVIARGDEIEFDRLLDEEEVDVNGCDLLGYTALHEAACFGRESMARKLLSHEPKPFIDAETILVAETALHFVIERGILDRQFIDRRSARGEMANLKLTEIHVGIVDLLLRNGATPDLSRYDGLTPQALAERKLRSPGLDAEEERNLRRILKILQGPPPVKRRSAKCTYKQQRSSVWVPVSQGCLASYQHSLKYSHFAQVYYREDARFQWEDIVVQQLLRGGRCRAEPNPRLDLFDNTSFALVI</sequence>
<dbReference type="Pfam" id="PF00023">
    <property type="entry name" value="Ank"/>
    <property type="match status" value="1"/>
</dbReference>
<keyword evidence="5" id="KW-1185">Reference proteome</keyword>
<dbReference type="PROSITE" id="PS50088">
    <property type="entry name" value="ANK_REPEAT"/>
    <property type="match status" value="1"/>
</dbReference>
<dbReference type="EMBL" id="MU853343">
    <property type="protein sequence ID" value="KAK4112252.1"/>
    <property type="molecule type" value="Genomic_DNA"/>
</dbReference>
<reference evidence="4" key="2">
    <citation type="submission" date="2023-05" db="EMBL/GenBank/DDBJ databases">
        <authorList>
            <consortium name="Lawrence Berkeley National Laboratory"/>
            <person name="Steindorff A."/>
            <person name="Hensen N."/>
            <person name="Bonometti L."/>
            <person name="Westerberg I."/>
            <person name="Brannstrom I.O."/>
            <person name="Guillou S."/>
            <person name="Cros-Aarteil S."/>
            <person name="Calhoun S."/>
            <person name="Haridas S."/>
            <person name="Kuo A."/>
            <person name="Mondo S."/>
            <person name="Pangilinan J."/>
            <person name="Riley R."/>
            <person name="Labutti K."/>
            <person name="Andreopoulos B."/>
            <person name="Lipzen A."/>
            <person name="Chen C."/>
            <person name="Yanf M."/>
            <person name="Daum C."/>
            <person name="Ng V."/>
            <person name="Clum A."/>
            <person name="Ohm R."/>
            <person name="Martin F."/>
            <person name="Silar P."/>
            <person name="Natvig D."/>
            <person name="Lalanne C."/>
            <person name="Gautier V."/>
            <person name="Ament-Velasquez S.L."/>
            <person name="Kruys A."/>
            <person name="Hutchinson M.I."/>
            <person name="Powell A.J."/>
            <person name="Barry K."/>
            <person name="Miller A.N."/>
            <person name="Grigoriev I.V."/>
            <person name="Debuchy R."/>
            <person name="Gladieux P."/>
            <person name="Thoren M.H."/>
            <person name="Johannesson H."/>
        </authorList>
    </citation>
    <scope>NUCLEOTIDE SEQUENCE</scope>
    <source>
        <strain evidence="4">CBS 508.74</strain>
    </source>
</reference>
<dbReference type="PANTHER" id="PTHR24166">
    <property type="entry name" value="ROLLING PEBBLES, ISOFORM B"/>
    <property type="match status" value="1"/>
</dbReference>
<dbReference type="InterPro" id="IPR050889">
    <property type="entry name" value="Dendritic_Spine_Reg/Scaffold"/>
</dbReference>
<protein>
    <submittedName>
        <fullName evidence="4">Ankyrin</fullName>
    </submittedName>
</protein>
<dbReference type="InterPro" id="IPR002110">
    <property type="entry name" value="Ankyrin_rpt"/>
</dbReference>
<accession>A0AAN6YRW9</accession>
<keyword evidence="1" id="KW-0677">Repeat</keyword>
<dbReference type="SMART" id="SM00248">
    <property type="entry name" value="ANK"/>
    <property type="match status" value="4"/>
</dbReference>
<dbReference type="InterPro" id="IPR036770">
    <property type="entry name" value="Ankyrin_rpt-contain_sf"/>
</dbReference>
<feature type="repeat" description="ANK" evidence="3">
    <location>
        <begin position="7"/>
        <end position="39"/>
    </location>
</feature>
<dbReference type="Proteomes" id="UP001302812">
    <property type="component" value="Unassembled WGS sequence"/>
</dbReference>
<dbReference type="Gene3D" id="1.25.40.20">
    <property type="entry name" value="Ankyrin repeat-containing domain"/>
    <property type="match status" value="2"/>
</dbReference>
<dbReference type="Pfam" id="PF12796">
    <property type="entry name" value="Ank_2"/>
    <property type="match status" value="1"/>
</dbReference>
<evidence type="ECO:0000256" key="3">
    <source>
        <dbReference type="PROSITE-ProRule" id="PRU00023"/>
    </source>
</evidence>
<dbReference type="GeneID" id="89941905"/>
<dbReference type="PANTHER" id="PTHR24166:SF52">
    <property type="entry name" value="ANKYRIN REPEAT DOMAIN-CONTAINING PROTEIN 65"/>
    <property type="match status" value="1"/>
</dbReference>